<keyword evidence="2" id="KW-0472">Membrane</keyword>
<dbReference type="KEGG" id="spap:H3Z74_10305"/>
<protein>
    <submittedName>
        <fullName evidence="3">Uncharacterized protein</fullName>
    </submittedName>
</protein>
<evidence type="ECO:0000313" key="3">
    <source>
        <dbReference type="EMBL" id="QNQ11484.1"/>
    </source>
</evidence>
<proteinExistence type="predicted"/>
<gene>
    <name evidence="3" type="ORF">H3Z74_10305</name>
</gene>
<evidence type="ECO:0000313" key="4">
    <source>
        <dbReference type="Proteomes" id="UP000516148"/>
    </source>
</evidence>
<keyword evidence="2" id="KW-0812">Transmembrane</keyword>
<dbReference type="Proteomes" id="UP000516148">
    <property type="component" value="Chromosome"/>
</dbReference>
<feature type="region of interest" description="Disordered" evidence="1">
    <location>
        <begin position="137"/>
        <end position="170"/>
    </location>
</feature>
<feature type="transmembrane region" description="Helical" evidence="2">
    <location>
        <begin position="105"/>
        <end position="128"/>
    </location>
</feature>
<feature type="transmembrane region" description="Helical" evidence="2">
    <location>
        <begin position="26"/>
        <end position="44"/>
    </location>
</feature>
<name>A0A7H0LP81_9SPHN</name>
<accession>A0A7H0LP81</accession>
<dbReference type="AlphaFoldDB" id="A0A7H0LP81"/>
<keyword evidence="2" id="KW-1133">Transmembrane helix</keyword>
<organism evidence="3 4">
    <name type="scientific">Sphingomonas alpina</name>
    <dbReference type="NCBI Taxonomy" id="653931"/>
    <lineage>
        <taxon>Bacteria</taxon>
        <taxon>Pseudomonadati</taxon>
        <taxon>Pseudomonadota</taxon>
        <taxon>Alphaproteobacteria</taxon>
        <taxon>Sphingomonadales</taxon>
        <taxon>Sphingomonadaceae</taxon>
        <taxon>Sphingomonas</taxon>
    </lineage>
</organism>
<feature type="compositionally biased region" description="Basic and acidic residues" evidence="1">
    <location>
        <begin position="158"/>
        <end position="170"/>
    </location>
</feature>
<dbReference type="EMBL" id="CP061038">
    <property type="protein sequence ID" value="QNQ11484.1"/>
    <property type="molecule type" value="Genomic_DNA"/>
</dbReference>
<feature type="transmembrane region" description="Helical" evidence="2">
    <location>
        <begin position="56"/>
        <end position="77"/>
    </location>
</feature>
<dbReference type="RefSeq" id="WP_187763765.1">
    <property type="nucleotide sequence ID" value="NZ_CP061038.1"/>
</dbReference>
<evidence type="ECO:0000256" key="1">
    <source>
        <dbReference type="SAM" id="MobiDB-lite"/>
    </source>
</evidence>
<reference evidence="3 4" key="1">
    <citation type="submission" date="2020-09" db="EMBL/GenBank/DDBJ databases">
        <title>Sphingomonas sp., a new species isolated from pork steak.</title>
        <authorList>
            <person name="Heidler von Heilborn D."/>
        </authorList>
    </citation>
    <scope>NUCLEOTIDE SEQUENCE [LARGE SCALE GENOMIC DNA]</scope>
    <source>
        <strain evidence="4">S8-3T</strain>
    </source>
</reference>
<sequence length="170" mass="18565">MSQLFTILLFASCGYACIAGGKDGRWISLFIIAAALLSIPASYLEQSWAHTQLPVLGVDLLLLGALVAVSLRSRYFWPLWMTGFHLGSIATHLATIAAPVQLKPMLYFAMQSFWSLPMLLVMVAGIMFDRRAARMPSRHASGGGAREFGRSALPGRDGLARPDDETRVQP</sequence>
<evidence type="ECO:0000256" key="2">
    <source>
        <dbReference type="SAM" id="Phobius"/>
    </source>
</evidence>
<keyword evidence="4" id="KW-1185">Reference proteome</keyword>